<feature type="domain" description="Peptidase M24" evidence="6">
    <location>
        <begin position="272"/>
        <end position="388"/>
    </location>
</feature>
<gene>
    <name evidence="8" type="ORF">HMPREF2086_01675</name>
</gene>
<dbReference type="GO" id="GO:0006508">
    <property type="term" value="P:proteolysis"/>
    <property type="evidence" value="ECO:0007669"/>
    <property type="project" value="UniProtKB-KW"/>
</dbReference>
<accession>V8C7Z1</accession>
<dbReference type="PANTHER" id="PTHR46112:SF2">
    <property type="entry name" value="XAA-PRO AMINOPEPTIDASE P-RELATED"/>
    <property type="match status" value="1"/>
</dbReference>
<dbReference type="InterPro" id="IPR029149">
    <property type="entry name" value="Creatin/AminoP/Spt16_N"/>
</dbReference>
<evidence type="ECO:0000256" key="1">
    <source>
        <dbReference type="ARBA" id="ARBA00022670"/>
    </source>
</evidence>
<dbReference type="InterPro" id="IPR001131">
    <property type="entry name" value="Peptidase_M24B_aminopep-P_CS"/>
</dbReference>
<dbReference type="InterPro" id="IPR000587">
    <property type="entry name" value="Creatinase_N"/>
</dbReference>
<dbReference type="Gene3D" id="3.90.230.10">
    <property type="entry name" value="Creatinase/methionine aminopeptidase superfamily"/>
    <property type="match status" value="2"/>
</dbReference>
<dbReference type="InterPro" id="IPR000994">
    <property type="entry name" value="Pept_M24"/>
</dbReference>
<dbReference type="GO" id="GO:0046872">
    <property type="term" value="F:metal ion binding"/>
    <property type="evidence" value="ECO:0007669"/>
    <property type="project" value="UniProtKB-KW"/>
</dbReference>
<keyword evidence="9" id="KW-1185">Reference proteome</keyword>
<dbReference type="STRING" id="1357400.HMPREF2086_01675"/>
<dbReference type="RefSeq" id="WP_023928440.1">
    <property type="nucleotide sequence ID" value="NZ_KI669455.1"/>
</dbReference>
<dbReference type="Gene3D" id="3.40.350.10">
    <property type="entry name" value="Creatinase/prolidase N-terminal domain"/>
    <property type="match status" value="1"/>
</dbReference>
<evidence type="ECO:0000256" key="3">
    <source>
        <dbReference type="ARBA" id="ARBA00022801"/>
    </source>
</evidence>
<organism evidence="8 9">
    <name type="scientific">Helicobacter macacae MIT 99-5501</name>
    <dbReference type="NCBI Taxonomy" id="1357400"/>
    <lineage>
        <taxon>Bacteria</taxon>
        <taxon>Pseudomonadati</taxon>
        <taxon>Campylobacterota</taxon>
        <taxon>Epsilonproteobacteria</taxon>
        <taxon>Campylobacterales</taxon>
        <taxon>Helicobacteraceae</taxon>
        <taxon>Helicobacter</taxon>
    </lineage>
</organism>
<evidence type="ECO:0000259" key="6">
    <source>
        <dbReference type="Pfam" id="PF00557"/>
    </source>
</evidence>
<dbReference type="PATRIC" id="fig|1357400.3.peg.2254"/>
<dbReference type="AlphaFoldDB" id="V8C7Z1"/>
<dbReference type="InterPro" id="IPR036005">
    <property type="entry name" value="Creatinase/aminopeptidase-like"/>
</dbReference>
<dbReference type="eggNOG" id="COG0006">
    <property type="taxonomic scope" value="Bacteria"/>
</dbReference>
<dbReference type="Proteomes" id="UP000018731">
    <property type="component" value="Unassembled WGS sequence"/>
</dbReference>
<evidence type="ECO:0000259" key="7">
    <source>
        <dbReference type="Pfam" id="PF01321"/>
    </source>
</evidence>
<comment type="caution">
    <text evidence="8">The sequence shown here is derived from an EMBL/GenBank/DDBJ whole genome shotgun (WGS) entry which is preliminary data.</text>
</comment>
<dbReference type="Pfam" id="PF00557">
    <property type="entry name" value="Peptidase_M24"/>
    <property type="match status" value="2"/>
</dbReference>
<evidence type="ECO:0008006" key="10">
    <source>
        <dbReference type="Google" id="ProtNLM"/>
    </source>
</evidence>
<feature type="domain" description="Creatinase N-terminal" evidence="7">
    <location>
        <begin position="12"/>
        <end position="120"/>
    </location>
</feature>
<dbReference type="HOGENOM" id="CLU_017266_4_0_7"/>
<evidence type="ECO:0000256" key="4">
    <source>
        <dbReference type="ARBA" id="ARBA00023049"/>
    </source>
</evidence>
<sequence>MTSQKRSKFSHFITQDESAQYFEVGYSCDNAILLCLGDERVFITDARYTTEASENLSSGVELVQSNNLLESAINILSKSAIKSLSFDSTQLSVSAFEKLKSTLQIELKPTPNFHQMLRICKSEQEISLIKESQRLNKEAYKRFAKIIDEICSDKNSAYQKVFLDDSHSLSEKELFAIAKVVLENGGKYDLSFCPILAINQNAAKPHALPSDKKLQNGDLLLFDAGIKYKRYCSDMTRTTRINFECEDFARDNFECGNFGCKNGSKQESSEAKSSGTHFDKSQTFANKELQKIYDTVLKAQENCIKNLRAGMSGKQIDALARGVIEKAGFGKYFSHSTGHGIGLDIHEQPFISARSETIIEDNMVFSIEPGIYIPQHYGVRIEDLVVVRGGKAEVL</sequence>
<comment type="similarity">
    <text evidence="5">Belongs to the peptidase M24B family.</text>
</comment>
<keyword evidence="4" id="KW-0482">Metalloprotease</keyword>
<dbReference type="PANTHER" id="PTHR46112">
    <property type="entry name" value="AMINOPEPTIDASE"/>
    <property type="match status" value="1"/>
</dbReference>
<proteinExistence type="inferred from homology"/>
<keyword evidence="2 5" id="KW-0479">Metal-binding</keyword>
<dbReference type="GO" id="GO:0008237">
    <property type="term" value="F:metallopeptidase activity"/>
    <property type="evidence" value="ECO:0007669"/>
    <property type="project" value="UniProtKB-KW"/>
</dbReference>
<dbReference type="Pfam" id="PF01321">
    <property type="entry name" value="Creatinase_N"/>
    <property type="match status" value="1"/>
</dbReference>
<keyword evidence="1" id="KW-0645">Protease</keyword>
<evidence type="ECO:0000313" key="8">
    <source>
        <dbReference type="EMBL" id="ETD22876.1"/>
    </source>
</evidence>
<keyword evidence="3" id="KW-0378">Hydrolase</keyword>
<dbReference type="EMBL" id="AZJI01000007">
    <property type="protein sequence ID" value="ETD22876.1"/>
    <property type="molecule type" value="Genomic_DNA"/>
</dbReference>
<dbReference type="SUPFAM" id="SSF55920">
    <property type="entry name" value="Creatinase/aminopeptidase"/>
    <property type="match status" value="1"/>
</dbReference>
<protein>
    <recommendedName>
        <fullName evidence="10">Peptidase M24 domain-containing protein</fullName>
    </recommendedName>
</protein>
<reference evidence="8 9" key="1">
    <citation type="journal article" date="2014" name="Genome Announc.">
        <title>Draft genome sequences of six enterohepatic helicobacter species isolated from humans and one from rhesus macaques.</title>
        <authorList>
            <person name="Shen Z."/>
            <person name="Sheh A."/>
            <person name="Young S.K."/>
            <person name="Abouelliel A."/>
            <person name="Ward D.V."/>
            <person name="Earl A.M."/>
            <person name="Fox J.G."/>
        </authorList>
    </citation>
    <scope>NUCLEOTIDE SEQUENCE [LARGE SCALE GENOMIC DNA]</scope>
    <source>
        <strain evidence="8 9">MIT 99-5501</strain>
    </source>
</reference>
<evidence type="ECO:0000256" key="5">
    <source>
        <dbReference type="RuleBase" id="RU000590"/>
    </source>
</evidence>
<evidence type="ECO:0000256" key="2">
    <source>
        <dbReference type="ARBA" id="ARBA00022723"/>
    </source>
</evidence>
<name>V8C7Z1_9HELI</name>
<dbReference type="OrthoDB" id="9806388at2"/>
<dbReference type="PROSITE" id="PS00491">
    <property type="entry name" value="PROLINE_PEPTIDASE"/>
    <property type="match status" value="1"/>
</dbReference>
<evidence type="ECO:0000313" key="9">
    <source>
        <dbReference type="Proteomes" id="UP000018731"/>
    </source>
</evidence>
<dbReference type="InterPro" id="IPR050659">
    <property type="entry name" value="Peptidase_M24B"/>
</dbReference>
<feature type="domain" description="Peptidase M24" evidence="6">
    <location>
        <begin position="128"/>
        <end position="242"/>
    </location>
</feature>